<dbReference type="SUPFAM" id="SSF55729">
    <property type="entry name" value="Acyl-CoA N-acyltransferases (Nat)"/>
    <property type="match status" value="1"/>
</dbReference>
<evidence type="ECO:0000313" key="2">
    <source>
        <dbReference type="Proteomes" id="UP000326268"/>
    </source>
</evidence>
<gene>
    <name evidence="1" type="ORF">BDV27DRAFT_143434</name>
</gene>
<dbReference type="Proteomes" id="UP000326268">
    <property type="component" value="Unassembled WGS sequence"/>
</dbReference>
<proteinExistence type="predicted"/>
<dbReference type="GeneID" id="43654540"/>
<dbReference type="OrthoDB" id="41532at2759"/>
<protein>
    <recommendedName>
        <fullName evidence="3">N-acetyltransferase domain-containing protein</fullName>
    </recommendedName>
</protein>
<sequence>MEFNISDIHSSDRSHAFEVLAQIARVEKKAFPTNEAFGFSENFWRKKPKTKVLYYVRQKGRALLHKLFVAESHRRQGVRMKLMLWVNKARTPARCLYLQLGLGEREEITDYYAPEHMGIRMILNHSCCP</sequence>
<dbReference type="PANTHER" id="PTHR47542:SF2">
    <property type="entry name" value="ACYL-COA N-ACYLTRANSFERASES (NAT) SUPERFAMILY PROTEIN"/>
    <property type="match status" value="1"/>
</dbReference>
<accession>A0A5N7AAN6</accession>
<dbReference type="AlphaFoldDB" id="A0A5N7AAN6"/>
<dbReference type="PANTHER" id="PTHR47542">
    <property type="entry name" value="ACYL-COA N-ACYLTRANSFERASES (NAT) SUPERFAMILY PROTEIN"/>
    <property type="match status" value="1"/>
</dbReference>
<keyword evidence="2" id="KW-1185">Reference proteome</keyword>
<dbReference type="InterPro" id="IPR016181">
    <property type="entry name" value="Acyl_CoA_acyltransferase"/>
</dbReference>
<organism evidence="1 2">
    <name type="scientific">Aspergillus caelatus</name>
    <dbReference type="NCBI Taxonomy" id="61420"/>
    <lineage>
        <taxon>Eukaryota</taxon>
        <taxon>Fungi</taxon>
        <taxon>Dikarya</taxon>
        <taxon>Ascomycota</taxon>
        <taxon>Pezizomycotina</taxon>
        <taxon>Eurotiomycetes</taxon>
        <taxon>Eurotiomycetidae</taxon>
        <taxon>Eurotiales</taxon>
        <taxon>Aspergillaceae</taxon>
        <taxon>Aspergillus</taxon>
        <taxon>Aspergillus subgen. Circumdati</taxon>
    </lineage>
</organism>
<dbReference type="RefSeq" id="XP_031929774.1">
    <property type="nucleotide sequence ID" value="XM_032070094.1"/>
</dbReference>
<evidence type="ECO:0008006" key="3">
    <source>
        <dbReference type="Google" id="ProtNLM"/>
    </source>
</evidence>
<name>A0A5N7AAN6_9EURO</name>
<dbReference type="EMBL" id="ML737609">
    <property type="protein sequence ID" value="KAE8366693.1"/>
    <property type="molecule type" value="Genomic_DNA"/>
</dbReference>
<reference evidence="1 2" key="1">
    <citation type="submission" date="2019-04" db="EMBL/GenBank/DDBJ databases">
        <title>Friends and foes A comparative genomics studyof 23 Aspergillus species from section Flavi.</title>
        <authorList>
            <consortium name="DOE Joint Genome Institute"/>
            <person name="Kjaerbolling I."/>
            <person name="Vesth T."/>
            <person name="Frisvad J.C."/>
            <person name="Nybo J.L."/>
            <person name="Theobald S."/>
            <person name="Kildgaard S."/>
            <person name="Isbrandt T."/>
            <person name="Kuo A."/>
            <person name="Sato A."/>
            <person name="Lyhne E.K."/>
            <person name="Kogle M.E."/>
            <person name="Wiebenga A."/>
            <person name="Kun R.S."/>
            <person name="Lubbers R.J."/>
            <person name="Makela M.R."/>
            <person name="Barry K."/>
            <person name="Chovatia M."/>
            <person name="Clum A."/>
            <person name="Daum C."/>
            <person name="Haridas S."/>
            <person name="He G."/>
            <person name="LaButti K."/>
            <person name="Lipzen A."/>
            <person name="Mondo S."/>
            <person name="Riley R."/>
            <person name="Salamov A."/>
            <person name="Simmons B.A."/>
            <person name="Magnuson J.K."/>
            <person name="Henrissat B."/>
            <person name="Mortensen U.H."/>
            <person name="Larsen T.O."/>
            <person name="Devries R.P."/>
            <person name="Grigoriev I.V."/>
            <person name="Machida M."/>
            <person name="Baker S.E."/>
            <person name="Andersen M.R."/>
        </authorList>
    </citation>
    <scope>NUCLEOTIDE SEQUENCE [LARGE SCALE GENOMIC DNA]</scope>
    <source>
        <strain evidence="1 2">CBS 763.97</strain>
    </source>
</reference>
<evidence type="ECO:0000313" key="1">
    <source>
        <dbReference type="EMBL" id="KAE8366693.1"/>
    </source>
</evidence>